<dbReference type="PANTHER" id="PTHR34382">
    <property type="entry name" value="PTS SYSTEM N,N'-DIACETYLCHITOBIOSE-SPECIFIC EIIA COMPONENT"/>
    <property type="match status" value="1"/>
</dbReference>
<reference evidence="8 9" key="1">
    <citation type="submission" date="2020-10" db="EMBL/GenBank/DDBJ databases">
        <title>Olsenella immobilis sp.nov., isolated from the mud in a fermentation cellar used for the production of Chinese strong-flavoured liquor.</title>
        <authorList>
            <person name="Lu L."/>
        </authorList>
    </citation>
    <scope>NUCLEOTIDE SEQUENCE [LARGE SCALE GENOMIC DNA]</scope>
    <source>
        <strain evidence="8 9">LZLJ-2</strain>
    </source>
</reference>
<dbReference type="EMBL" id="CP063767">
    <property type="protein sequence ID" value="QOY59814.1"/>
    <property type="molecule type" value="Genomic_DNA"/>
</dbReference>
<keyword evidence="9" id="KW-1185">Reference proteome</keyword>
<dbReference type="InterPro" id="IPR003188">
    <property type="entry name" value="PTS_IIA_lac/cel"/>
</dbReference>
<evidence type="ECO:0000256" key="7">
    <source>
        <dbReference type="PROSITE-ProRule" id="PRU00418"/>
    </source>
</evidence>
<evidence type="ECO:0000256" key="6">
    <source>
        <dbReference type="PIRSR" id="PIRSR000699-2"/>
    </source>
</evidence>
<evidence type="ECO:0000313" key="8">
    <source>
        <dbReference type="EMBL" id="QOY59814.1"/>
    </source>
</evidence>
<dbReference type="Pfam" id="PF02255">
    <property type="entry name" value="PTS_IIA"/>
    <property type="match status" value="1"/>
</dbReference>
<dbReference type="GO" id="GO:0009401">
    <property type="term" value="P:phosphoenolpyruvate-dependent sugar phosphotransferase system"/>
    <property type="evidence" value="ECO:0007669"/>
    <property type="project" value="UniProtKB-KW"/>
</dbReference>
<keyword evidence="2" id="KW-0762">Sugar transport</keyword>
<feature type="active site" description="Tele-phosphohistidine intermediate" evidence="5">
    <location>
        <position position="85"/>
    </location>
</feature>
<evidence type="ECO:0000256" key="2">
    <source>
        <dbReference type="ARBA" id="ARBA00022597"/>
    </source>
</evidence>
<dbReference type="SUPFAM" id="SSF46973">
    <property type="entry name" value="Enzyme IIa from lactose specific PTS, IIa-lac"/>
    <property type="match status" value="1"/>
</dbReference>
<comment type="cofactor">
    <cofactor evidence="6">
        <name>Mg(2+)</name>
        <dbReference type="ChEBI" id="CHEBI:18420"/>
    </cofactor>
    <text evidence="6">Binds 1 Mg(2+) ion per trimer.</text>
</comment>
<evidence type="ECO:0000313" key="9">
    <source>
        <dbReference type="Proteomes" id="UP000593735"/>
    </source>
</evidence>
<keyword evidence="6" id="KW-0479">Metal-binding</keyword>
<dbReference type="GO" id="GO:0016740">
    <property type="term" value="F:transferase activity"/>
    <property type="evidence" value="ECO:0007669"/>
    <property type="project" value="UniProtKB-KW"/>
</dbReference>
<evidence type="ECO:0000256" key="5">
    <source>
        <dbReference type="PIRSR" id="PIRSR000699-1"/>
    </source>
</evidence>
<dbReference type="CDD" id="cd00215">
    <property type="entry name" value="PTS_IIA_lac"/>
    <property type="match status" value="1"/>
</dbReference>
<keyword evidence="4" id="KW-0598">Phosphotransferase system</keyword>
<dbReference type="PANTHER" id="PTHR34382:SF7">
    <property type="entry name" value="PTS SYSTEM N,N'-DIACETYLCHITOBIOSE-SPECIFIC EIIA COMPONENT"/>
    <property type="match status" value="1"/>
</dbReference>
<protein>
    <submittedName>
        <fullName evidence="8">PTS lactose/cellobiose transporter subunit IIA</fullName>
    </submittedName>
</protein>
<dbReference type="Gene3D" id="1.20.58.80">
    <property type="entry name" value="Phosphotransferase system, lactose/cellobiose-type IIA subunit"/>
    <property type="match status" value="1"/>
</dbReference>
<feature type="modified residue" description="Phosphohistidine; by HPr" evidence="7">
    <location>
        <position position="85"/>
    </location>
</feature>
<accession>A0A7S7M6S7</accession>
<gene>
    <name evidence="8" type="ORF">INP52_05020</name>
</gene>
<dbReference type="Proteomes" id="UP000593735">
    <property type="component" value="Chromosome"/>
</dbReference>
<evidence type="ECO:0000256" key="4">
    <source>
        <dbReference type="ARBA" id="ARBA00022683"/>
    </source>
</evidence>
<dbReference type="AlphaFoldDB" id="A0A7S7M6S7"/>
<keyword evidence="1" id="KW-0813">Transport</keyword>
<proteinExistence type="predicted"/>
<dbReference type="InterPro" id="IPR036542">
    <property type="entry name" value="PTS_IIA_lac/cel_sf"/>
</dbReference>
<dbReference type="PROSITE" id="PS51095">
    <property type="entry name" value="PTS_EIIA_TYPE_3"/>
    <property type="match status" value="1"/>
</dbReference>
<evidence type="ECO:0000256" key="3">
    <source>
        <dbReference type="ARBA" id="ARBA00022679"/>
    </source>
</evidence>
<dbReference type="KEGG" id="tio:INP52_05020"/>
<keyword evidence="6" id="KW-0460">Magnesium</keyword>
<dbReference type="PIRSF" id="PIRSF000699">
    <property type="entry name" value="PTS_IILac_III"/>
    <property type="match status" value="1"/>
</dbReference>
<organism evidence="8 9">
    <name type="scientific">Thermophilibacter immobilis</name>
    <dbReference type="NCBI Taxonomy" id="2779519"/>
    <lineage>
        <taxon>Bacteria</taxon>
        <taxon>Bacillati</taxon>
        <taxon>Actinomycetota</taxon>
        <taxon>Coriobacteriia</taxon>
        <taxon>Coriobacteriales</taxon>
        <taxon>Atopobiaceae</taxon>
        <taxon>Thermophilibacter</taxon>
    </lineage>
</organism>
<keyword evidence="3" id="KW-0808">Transferase</keyword>
<sequence>MSDEERKAMDNEMQNISLGIIASSGQARSLAFQALAKARGGHIDEAHALLEESKRAALKAHECQTHLLTREASGEHIEIDVLLVHAQDHLMTSMLAQELIEELIILHETKADRREEDI</sequence>
<evidence type="ECO:0000256" key="1">
    <source>
        <dbReference type="ARBA" id="ARBA00022448"/>
    </source>
</evidence>
<dbReference type="GO" id="GO:0046872">
    <property type="term" value="F:metal ion binding"/>
    <property type="evidence" value="ECO:0007669"/>
    <property type="project" value="UniProtKB-KW"/>
</dbReference>
<feature type="binding site" evidence="6">
    <location>
        <position position="88"/>
    </location>
    <ligand>
        <name>Mg(2+)</name>
        <dbReference type="ChEBI" id="CHEBI:18420"/>
        <note>ligand shared between all trimeric partners</note>
    </ligand>
</feature>
<dbReference type="RefSeq" id="WP_194369605.1">
    <property type="nucleotide sequence ID" value="NZ_CP063767.1"/>
</dbReference>
<name>A0A7S7M6S7_9ACTN</name>